<dbReference type="SUPFAM" id="SSF57610">
    <property type="entry name" value="Thyroglobulin type-1 domain"/>
    <property type="match status" value="1"/>
</dbReference>
<dbReference type="PANTHER" id="PTHR12352">
    <property type="entry name" value="SECRETED MODULAR CALCIUM-BINDING PROTEIN"/>
    <property type="match status" value="1"/>
</dbReference>
<dbReference type="Pfam" id="PF09307">
    <property type="entry name" value="MHC2-interact"/>
    <property type="match status" value="1"/>
</dbReference>
<comment type="caution">
    <text evidence="6">Lacks conserved residue(s) required for the propagation of feature annotation.</text>
</comment>
<reference evidence="9 10" key="1">
    <citation type="submission" date="2024-06" db="EMBL/GenBank/DDBJ databases">
        <authorList>
            <person name="Pan Q."/>
            <person name="Wen M."/>
            <person name="Jouanno E."/>
            <person name="Zahm M."/>
            <person name="Klopp C."/>
            <person name="Cabau C."/>
            <person name="Louis A."/>
            <person name="Berthelot C."/>
            <person name="Parey E."/>
            <person name="Roest Crollius H."/>
            <person name="Montfort J."/>
            <person name="Robinson-Rechavi M."/>
            <person name="Bouchez O."/>
            <person name="Lampietro C."/>
            <person name="Lopez Roques C."/>
            <person name="Donnadieu C."/>
            <person name="Postlethwait J."/>
            <person name="Bobe J."/>
            <person name="Verreycken H."/>
            <person name="Guiguen Y."/>
        </authorList>
    </citation>
    <scope>NUCLEOTIDE SEQUENCE [LARGE SCALE GENOMIC DNA]</scope>
    <source>
        <strain evidence="9">Up_M1</strain>
        <tissue evidence="9">Testis</tissue>
    </source>
</reference>
<dbReference type="Pfam" id="PF08831">
    <property type="entry name" value="MHCassoc_trimer"/>
    <property type="match status" value="1"/>
</dbReference>
<keyword evidence="4 5" id="KW-1015">Disulfide bond</keyword>
<keyword evidence="10" id="KW-1185">Reference proteome</keyword>
<dbReference type="Proteomes" id="UP001557470">
    <property type="component" value="Unassembled WGS sequence"/>
</dbReference>
<evidence type="ECO:0000256" key="1">
    <source>
        <dbReference type="ARBA" id="ARBA00004613"/>
    </source>
</evidence>
<evidence type="ECO:0000313" key="9">
    <source>
        <dbReference type="EMBL" id="KAL0974032.1"/>
    </source>
</evidence>
<dbReference type="SUPFAM" id="SSF48305">
    <property type="entry name" value="Class II MHC-associated invariant chain ectoplasmic trimerization domain"/>
    <property type="match status" value="1"/>
</dbReference>
<keyword evidence="2" id="KW-0964">Secreted</keyword>
<gene>
    <name evidence="9" type="ORF">UPYG_G00214510</name>
</gene>
<dbReference type="AlphaFoldDB" id="A0ABD0X6Q0"/>
<dbReference type="Gene3D" id="1.10.870.10">
    <property type="entry name" value="MHC class II-associated invariant chain, trimerisation domain"/>
    <property type="match status" value="1"/>
</dbReference>
<feature type="disulfide bond" evidence="5">
    <location>
        <begin position="238"/>
        <end position="257"/>
    </location>
</feature>
<feature type="transmembrane region" description="Helical" evidence="7">
    <location>
        <begin position="39"/>
        <end position="64"/>
    </location>
</feature>
<accession>A0ABD0X6Q0</accession>
<keyword evidence="7" id="KW-0472">Membrane</keyword>
<dbReference type="PRINTS" id="PR01990">
    <property type="entry name" value="CD74ANTIGEN"/>
</dbReference>
<evidence type="ECO:0000256" key="5">
    <source>
        <dbReference type="PIRSR" id="PIRSR001992-1"/>
    </source>
</evidence>
<evidence type="ECO:0000256" key="3">
    <source>
        <dbReference type="ARBA" id="ARBA00022737"/>
    </source>
</evidence>
<evidence type="ECO:0000256" key="4">
    <source>
        <dbReference type="ARBA" id="ARBA00023157"/>
    </source>
</evidence>
<dbReference type="InterPro" id="IPR011988">
    <property type="entry name" value="MHC_II-assoc_invariant_trimer"/>
</dbReference>
<dbReference type="InterPro" id="IPR022339">
    <property type="entry name" value="MHC_II-assoc_invar_chain"/>
</dbReference>
<dbReference type="PROSITE" id="PS00484">
    <property type="entry name" value="THYROGLOBULIN_1_1"/>
    <property type="match status" value="1"/>
</dbReference>
<comment type="subcellular location">
    <subcellularLocation>
        <location evidence="1">Secreted</location>
    </subcellularLocation>
</comment>
<comment type="caution">
    <text evidence="9">The sequence shown here is derived from an EMBL/GenBank/DDBJ whole genome shotgun (WGS) entry which is preliminary data.</text>
</comment>
<feature type="disulfide bond" evidence="5 6">
    <location>
        <begin position="229"/>
        <end position="236"/>
    </location>
</feature>
<proteinExistence type="predicted"/>
<evidence type="ECO:0000256" key="6">
    <source>
        <dbReference type="PROSITE-ProRule" id="PRU00500"/>
    </source>
</evidence>
<dbReference type="PANTHER" id="PTHR12352:SF3">
    <property type="entry name" value="NIDOGEN-2"/>
    <property type="match status" value="1"/>
</dbReference>
<organism evidence="9 10">
    <name type="scientific">Umbra pygmaea</name>
    <name type="common">Eastern mudminnow</name>
    <dbReference type="NCBI Taxonomy" id="75934"/>
    <lineage>
        <taxon>Eukaryota</taxon>
        <taxon>Metazoa</taxon>
        <taxon>Chordata</taxon>
        <taxon>Craniata</taxon>
        <taxon>Vertebrata</taxon>
        <taxon>Euteleostomi</taxon>
        <taxon>Actinopterygii</taxon>
        <taxon>Neopterygii</taxon>
        <taxon>Teleostei</taxon>
        <taxon>Protacanthopterygii</taxon>
        <taxon>Esociformes</taxon>
        <taxon>Umbridae</taxon>
        <taxon>Umbra</taxon>
    </lineage>
</organism>
<dbReference type="GO" id="GO:0005576">
    <property type="term" value="C:extracellular region"/>
    <property type="evidence" value="ECO:0007669"/>
    <property type="project" value="UniProtKB-SubCell"/>
</dbReference>
<keyword evidence="3" id="KW-0677">Repeat</keyword>
<dbReference type="PROSITE" id="PS51162">
    <property type="entry name" value="THYROGLOBULIN_1_2"/>
    <property type="match status" value="1"/>
</dbReference>
<evidence type="ECO:0000259" key="8">
    <source>
        <dbReference type="PROSITE" id="PS51162"/>
    </source>
</evidence>
<dbReference type="EMBL" id="JAGEUA010000006">
    <property type="protein sequence ID" value="KAL0974032.1"/>
    <property type="molecule type" value="Genomic_DNA"/>
</dbReference>
<dbReference type="SMART" id="SM00211">
    <property type="entry name" value="TY"/>
    <property type="match status" value="1"/>
</dbReference>
<protein>
    <recommendedName>
        <fullName evidence="8">Thyroglobulin type-1 domain-containing protein</fullName>
    </recommendedName>
</protein>
<keyword evidence="7" id="KW-0812">Transmembrane</keyword>
<evidence type="ECO:0000256" key="7">
    <source>
        <dbReference type="SAM" id="Phobius"/>
    </source>
</evidence>
<sequence length="277" mass="31382">MADQQQQQIDNDALLERAGSQDAILPIVQRRRGGSNSRAFKVAALTVLACLLLAGQALTAYLVFNQRGQIHDMQKSNDNIRKQIRNRPPVAPVQMHMPLLNMPRLVDFSEEEKSPKETPLTKLENTAVVIESLEKQVQDLLENSELPQFNETFLANLQSLKKQMEGSDWKDFETWARNWLIFQMAQVKSSAPTTPPPAKCSELREAMKRMLGTFVPQCDEHGDFLPMQCWLATGFCWCVDKEGKELPGTAVRGRATCNQGYRQLAALPRLMQLKEEK</sequence>
<dbReference type="PIRSF" id="PIRSF001992">
    <property type="entry name" value="CD74_antigen"/>
    <property type="match status" value="1"/>
</dbReference>
<dbReference type="InterPro" id="IPR036857">
    <property type="entry name" value="Thyroglobulin_1_sf"/>
</dbReference>
<name>A0ABD0X6Q0_UMBPY</name>
<dbReference type="InterPro" id="IPR043530">
    <property type="entry name" value="CD74_antigen"/>
</dbReference>
<keyword evidence="7" id="KW-1133">Transmembrane helix</keyword>
<dbReference type="InterPro" id="IPR036613">
    <property type="entry name" value="MHCII_invariant_trimer_sf"/>
</dbReference>
<feature type="domain" description="Thyroglobulin type-1" evidence="8">
    <location>
        <begin position="197"/>
        <end position="257"/>
    </location>
</feature>
<evidence type="ECO:0000256" key="2">
    <source>
        <dbReference type="ARBA" id="ARBA00022525"/>
    </source>
</evidence>
<dbReference type="Pfam" id="PF00086">
    <property type="entry name" value="Thyroglobulin_1"/>
    <property type="match status" value="1"/>
</dbReference>
<dbReference type="Gene3D" id="4.10.800.10">
    <property type="entry name" value="Thyroglobulin type-1"/>
    <property type="match status" value="1"/>
</dbReference>
<dbReference type="InterPro" id="IPR051950">
    <property type="entry name" value="Dev_reg/Prot_inhib"/>
</dbReference>
<dbReference type="InterPro" id="IPR015386">
    <property type="entry name" value="MHC_II-assoc_invar/CLIP_MHC-bd"/>
</dbReference>
<feature type="disulfide bond" evidence="5">
    <location>
        <begin position="200"/>
        <end position="218"/>
    </location>
</feature>
<evidence type="ECO:0000313" key="10">
    <source>
        <dbReference type="Proteomes" id="UP001557470"/>
    </source>
</evidence>
<dbReference type="CDD" id="cd00191">
    <property type="entry name" value="TY"/>
    <property type="match status" value="1"/>
</dbReference>
<dbReference type="InterPro" id="IPR000716">
    <property type="entry name" value="Thyroglobulin_1"/>
</dbReference>